<feature type="repeat" description="ANK" evidence="6">
    <location>
        <begin position="286"/>
        <end position="310"/>
    </location>
</feature>
<feature type="domain" description="FYVE-type" evidence="10">
    <location>
        <begin position="837"/>
        <end position="871"/>
    </location>
</feature>
<dbReference type="Proteomes" id="UP000187455">
    <property type="component" value="Unassembled WGS sequence"/>
</dbReference>
<evidence type="ECO:0000256" key="7">
    <source>
        <dbReference type="PROSITE-ProRule" id="PRU00175"/>
    </source>
</evidence>
<dbReference type="InterPro" id="IPR001841">
    <property type="entry name" value="Znf_RING"/>
</dbReference>
<dbReference type="Pfam" id="PF13639">
    <property type="entry name" value="zf-RING_2"/>
    <property type="match status" value="1"/>
</dbReference>
<sequence length="1780" mass="196796">MRRMFLGGPESQKTPETSNDPFKFNNIDPLSHKISDPSHIDQEIEDSVQYAQNLIDTGQIKMKIPDFTEPLIPSLVHPFYGDVKKKEDPFKIYLYENPIHPDSSDKPDKISINSNQIKKFTSKQSPENTPIPAINRIFSQKSFETNSKFLIAVETGSASVVKKILAHTLENHASVFSLVSNHLGPSKSTPLMLAASKGHLSVAIELLKAGAPVDSVDSENETALLKASYLGNLDIVKLLLSYSADPTLSDKDGWTSLHNAASCNHLDLVKLLVGIENVNINAQSLQGHTPLMNAASRGNTLIVDFLLKTGRVKVDLKNNFGENAYDIGAAGMFVDLCSLIEDAERLNWLEKQATSLVTETWDPIKAHTSNLIVIYENERSKGYCIKYTQDPHISTFSSVSAAIYNPISSFLGFKSNDDVHPDNKHLYNSSNNSGRLIYPKNFSAFNLIPNFDPPRWSNVKSEPCTPDQVTLPHLGDSSDVSNAWFWLTDWCFLSQSSQPIAPNCDAQHIIDPDGWKYCKYGFNYANGNWKDSLDQLYSSPSQTNPSDISCVRRRRWARIMRRQIDPSKFSHPFDAHSIKKNTNNSYNELLNKSRESFLSLKTTEDESRSDAISLNAKSINEPFIYTNSKGIDENHFISSYKDLESPELIPKDILHDQTSISNFNLPQDTYCLNTSIQTAGDIPNTIEDGNDFITTREYKITQQSNLTNYRNENDVDHGINDSISDDPQSLSAGGDASMNQGQSVEISQSKVNHSKSSSPHQPLDPAALLPKDVKPSTLVIKTNIESKNPLPSNDFNISQSLSRNLKNIETEYKNSLRTFSSIVYNRQYMPEQVWQPDSTTSNCINCGRKFKLFFRRHHCRRCGLVYCDICTKGREWLASRLYSIENFDLRNNIPLISSAKSLYGVLYIEELMKSILPTMIDSDNLDSDINQNGNSNSNECVPSEIDADKLLKPFELSVSRSGPQSLYLVQNHRICIPCNEIIQKVEGGDHHGHKNGFPTVLSKIFGLQLAMKTNELDFSHGTKIFSNDLLVAIRDNDANKGISETLNDTILDKEFESLLNSSGIILEVPLPFNEDPALMLVKMNLPMALQHSVPEADWVPSAVDQYIKIIHAIQTQYNNYKFQSSKALNSNIEISNNVNGAKSTKINFEGNKGFDQVDDLNSGKSTSDFGNDKKNISEIRSSTEIADNRDYSASPPRFSSSYPSASQKQKIIEPKIAEMMNLPLGLVSISNARGSVTDPIVVLKPSLSLIQSLYKKMDDIGIKSVIRLGGNENHNFGNKFKNYKLTETAVECPVCNKLWADILDTVGRSPGEGWQEIQERHIKECLVDMQVEVSGTSKARVSTNGGVGAELDRSRDAVDNQDRSSDAAAIYNSENIRYDSRGILNIENNQYEDESPVGRFDSYDVPNNSAFAEIGKSRSSTEINQTEIQLENSGLKNLIQDESGSFTVQFDGKNQGKLITSSAEPANIVVENSLALEEANAPSSSKTNNMSGGYTKKDHDSNDIKYIIGRNINEDGSKIMVGGSFKGDNNLGIENSGHREFSKSHTPDSTVKAGSSEVTGENSLKSMTLNLINQIGNITGVIGLISPPERELDPSSSAGRDGGMASSGRKYYGSSFGVSTGASSSGRTRADRSNSESSHENRTGFFNKLIFQNHSSARETHESNPYLVGALSEGHAREGGSNSNMIAGLDHGSVYSGGVARSSGLLGSHTSSSAVVKPKVRFVSYKLSEDSPLLGQECSICFEEFECGDSVARLSCFCTFHSSCIKEWFSRNPNCPVHGV</sequence>
<dbReference type="PROSITE" id="PS50089">
    <property type="entry name" value="ZF_RING_2"/>
    <property type="match status" value="1"/>
</dbReference>
<dbReference type="SMART" id="SM00064">
    <property type="entry name" value="FYVE"/>
    <property type="match status" value="1"/>
</dbReference>
<evidence type="ECO:0000256" key="1">
    <source>
        <dbReference type="ARBA" id="ARBA00022723"/>
    </source>
</evidence>
<proteinExistence type="predicted"/>
<dbReference type="SUPFAM" id="SSF57903">
    <property type="entry name" value="FYVE/PHD zinc finger"/>
    <property type="match status" value="1"/>
</dbReference>
<feature type="region of interest" description="Disordered" evidence="8">
    <location>
        <begin position="704"/>
        <end position="769"/>
    </location>
</feature>
<comment type="caution">
    <text evidence="11">The sequence shown here is derived from an EMBL/GenBank/DDBJ whole genome shotgun (WGS) entry which is preliminary data.</text>
</comment>
<keyword evidence="4" id="KW-0862">Zinc</keyword>
<evidence type="ECO:0000256" key="2">
    <source>
        <dbReference type="ARBA" id="ARBA00022737"/>
    </source>
</evidence>
<dbReference type="InterPro" id="IPR002110">
    <property type="entry name" value="Ankyrin_rpt"/>
</dbReference>
<feature type="compositionally biased region" description="Polar residues" evidence="8">
    <location>
        <begin position="11"/>
        <end position="20"/>
    </location>
</feature>
<dbReference type="InterPro" id="IPR000306">
    <property type="entry name" value="Znf_FYVE"/>
</dbReference>
<evidence type="ECO:0000256" key="5">
    <source>
        <dbReference type="ARBA" id="ARBA00023043"/>
    </source>
</evidence>
<dbReference type="Gene3D" id="3.30.40.10">
    <property type="entry name" value="Zinc/RING finger domain, C3HC4 (zinc finger)"/>
    <property type="match status" value="2"/>
</dbReference>
<dbReference type="InterPro" id="IPR013083">
    <property type="entry name" value="Znf_RING/FYVE/PHD"/>
</dbReference>
<dbReference type="Pfam" id="PF00023">
    <property type="entry name" value="Ank"/>
    <property type="match status" value="2"/>
</dbReference>
<dbReference type="Pfam" id="PF01363">
    <property type="entry name" value="FYVE"/>
    <property type="match status" value="1"/>
</dbReference>
<feature type="repeat" description="ANK" evidence="6">
    <location>
        <begin position="252"/>
        <end position="273"/>
    </location>
</feature>
<feature type="compositionally biased region" description="Basic and acidic residues" evidence="8">
    <location>
        <begin position="1350"/>
        <end position="1363"/>
    </location>
</feature>
<evidence type="ECO:0000256" key="8">
    <source>
        <dbReference type="SAM" id="MobiDB-lite"/>
    </source>
</evidence>
<feature type="region of interest" description="Disordered" evidence="8">
    <location>
        <begin position="1478"/>
        <end position="1500"/>
    </location>
</feature>
<dbReference type="InterPro" id="IPR011011">
    <property type="entry name" value="Znf_FYVE_PHD"/>
</dbReference>
<dbReference type="PANTHER" id="PTHR24171:SF9">
    <property type="entry name" value="ANKYRIN REPEAT DOMAIN-CONTAINING PROTEIN 39"/>
    <property type="match status" value="1"/>
</dbReference>
<evidence type="ECO:0000256" key="4">
    <source>
        <dbReference type="ARBA" id="ARBA00022833"/>
    </source>
</evidence>
<feature type="repeat" description="ANK" evidence="6">
    <location>
        <begin position="219"/>
        <end position="251"/>
    </location>
</feature>
<keyword evidence="5 6" id="KW-0040">ANK repeat</keyword>
<feature type="compositionally biased region" description="Basic and acidic residues" evidence="8">
    <location>
        <begin position="1536"/>
        <end position="1546"/>
    </location>
</feature>
<dbReference type="CDD" id="cd16489">
    <property type="entry name" value="mRING-CH-C4HC2H_ZNRF"/>
    <property type="match status" value="1"/>
</dbReference>
<keyword evidence="2" id="KW-0677">Repeat</keyword>
<dbReference type="EMBL" id="LSSL01003797">
    <property type="protein sequence ID" value="OLY80080.1"/>
    <property type="molecule type" value="Genomic_DNA"/>
</dbReference>
<evidence type="ECO:0000256" key="3">
    <source>
        <dbReference type="ARBA" id="ARBA00022771"/>
    </source>
</evidence>
<keyword evidence="3 7" id="KW-0863">Zinc-finger</keyword>
<organism evidence="11 12">
    <name type="scientific">Smittium mucronatum</name>
    <dbReference type="NCBI Taxonomy" id="133383"/>
    <lineage>
        <taxon>Eukaryota</taxon>
        <taxon>Fungi</taxon>
        <taxon>Fungi incertae sedis</taxon>
        <taxon>Zoopagomycota</taxon>
        <taxon>Kickxellomycotina</taxon>
        <taxon>Harpellomycetes</taxon>
        <taxon>Harpellales</taxon>
        <taxon>Legeriomycetaceae</taxon>
        <taxon>Smittium</taxon>
    </lineage>
</organism>
<dbReference type="SUPFAM" id="SSF57850">
    <property type="entry name" value="RING/U-box"/>
    <property type="match status" value="1"/>
</dbReference>
<accession>A0A1R0GT63</accession>
<reference evidence="11 12" key="1">
    <citation type="journal article" date="2016" name="Mol. Biol. Evol.">
        <title>Genome-Wide Survey of Gut Fungi (Harpellales) Reveals the First Horizontally Transferred Ubiquitin Gene from a Mosquito Host.</title>
        <authorList>
            <person name="Wang Y."/>
            <person name="White M.M."/>
            <person name="Kvist S."/>
            <person name="Moncalvo J.M."/>
        </authorList>
    </citation>
    <scope>NUCLEOTIDE SEQUENCE [LARGE SCALE GENOMIC DNA]</scope>
    <source>
        <strain evidence="11 12">ALG-7-W6</strain>
    </source>
</reference>
<protein>
    <submittedName>
        <fullName evidence="11">Ankyrin repeat and SAM domain-containing protein 3</fullName>
    </submittedName>
</protein>
<gene>
    <name evidence="11" type="ORF">AYI68_g5834</name>
</gene>
<feature type="compositionally biased region" description="Polar residues" evidence="8">
    <location>
        <begin position="1547"/>
        <end position="1560"/>
    </location>
</feature>
<feature type="region of interest" description="Disordered" evidence="8">
    <location>
        <begin position="1530"/>
        <end position="1560"/>
    </location>
</feature>
<name>A0A1R0GT63_9FUNG</name>
<feature type="region of interest" description="Disordered" evidence="8">
    <location>
        <begin position="1342"/>
        <end position="1363"/>
    </location>
</feature>
<feature type="compositionally biased region" description="Polar residues" evidence="8">
    <location>
        <begin position="721"/>
        <end position="746"/>
    </location>
</feature>
<feature type="domain" description="RING-type" evidence="9">
    <location>
        <begin position="1738"/>
        <end position="1778"/>
    </location>
</feature>
<feature type="region of interest" description="Disordered" evidence="8">
    <location>
        <begin position="1183"/>
        <end position="1204"/>
    </location>
</feature>
<dbReference type="Gene3D" id="1.25.40.20">
    <property type="entry name" value="Ankyrin repeat-containing domain"/>
    <property type="match status" value="1"/>
</dbReference>
<keyword evidence="12" id="KW-1185">Reference proteome</keyword>
<feature type="region of interest" description="Disordered" evidence="8">
    <location>
        <begin position="1589"/>
        <end position="1641"/>
    </location>
</feature>
<feature type="compositionally biased region" description="Polar residues" evidence="8">
    <location>
        <begin position="1481"/>
        <end position="1492"/>
    </location>
</feature>
<dbReference type="PROSITE" id="PS50297">
    <property type="entry name" value="ANK_REP_REGION"/>
    <property type="match status" value="4"/>
</dbReference>
<feature type="region of interest" description="Disordered" evidence="8">
    <location>
        <begin position="1"/>
        <end position="24"/>
    </location>
</feature>
<feature type="repeat" description="ANK" evidence="6">
    <location>
        <begin position="186"/>
        <end position="218"/>
    </location>
</feature>
<dbReference type="GO" id="GO:0008270">
    <property type="term" value="F:zinc ion binding"/>
    <property type="evidence" value="ECO:0007669"/>
    <property type="project" value="UniProtKB-KW"/>
</dbReference>
<dbReference type="PROSITE" id="PS50088">
    <property type="entry name" value="ANK_REPEAT"/>
    <property type="match status" value="4"/>
</dbReference>
<keyword evidence="1" id="KW-0479">Metal-binding</keyword>
<dbReference type="SUPFAM" id="SSF48403">
    <property type="entry name" value="Ankyrin repeat"/>
    <property type="match status" value="1"/>
</dbReference>
<dbReference type="InterPro" id="IPR017455">
    <property type="entry name" value="Znf_FYVE-rel"/>
</dbReference>
<dbReference type="SMART" id="SM00248">
    <property type="entry name" value="ANK"/>
    <property type="match status" value="4"/>
</dbReference>
<dbReference type="PANTHER" id="PTHR24171">
    <property type="entry name" value="ANKYRIN REPEAT DOMAIN-CONTAINING PROTEIN 39-RELATED"/>
    <property type="match status" value="1"/>
</dbReference>
<evidence type="ECO:0000313" key="12">
    <source>
        <dbReference type="Proteomes" id="UP000187455"/>
    </source>
</evidence>
<evidence type="ECO:0000313" key="11">
    <source>
        <dbReference type="EMBL" id="OLY80080.1"/>
    </source>
</evidence>
<feature type="compositionally biased region" description="Low complexity" evidence="8">
    <location>
        <begin position="1613"/>
        <end position="1626"/>
    </location>
</feature>
<dbReference type="Pfam" id="PF12796">
    <property type="entry name" value="Ank_2"/>
    <property type="match status" value="1"/>
</dbReference>
<dbReference type="InterPro" id="IPR036770">
    <property type="entry name" value="Ankyrin_rpt-contain_sf"/>
</dbReference>
<dbReference type="OrthoDB" id="660555at2759"/>
<dbReference type="PROSITE" id="PS50178">
    <property type="entry name" value="ZF_FYVE"/>
    <property type="match status" value="1"/>
</dbReference>
<feature type="compositionally biased region" description="Basic and acidic residues" evidence="8">
    <location>
        <begin position="1628"/>
        <end position="1641"/>
    </location>
</feature>
<evidence type="ECO:0000256" key="6">
    <source>
        <dbReference type="PROSITE-ProRule" id="PRU00023"/>
    </source>
</evidence>
<evidence type="ECO:0000259" key="9">
    <source>
        <dbReference type="PROSITE" id="PS50089"/>
    </source>
</evidence>
<feature type="compositionally biased region" description="Low complexity" evidence="8">
    <location>
        <begin position="747"/>
        <end position="758"/>
    </location>
</feature>
<dbReference type="STRING" id="133383.A0A1R0GT63"/>
<evidence type="ECO:0000259" key="10">
    <source>
        <dbReference type="PROSITE" id="PS50178"/>
    </source>
</evidence>